<evidence type="ECO:0000313" key="4">
    <source>
        <dbReference type="EMBL" id="MBG6087196.1"/>
    </source>
</evidence>
<accession>A0A931DGM9</accession>
<dbReference type="EMBL" id="JADOUA010000001">
    <property type="protein sequence ID" value="MBG6087196.1"/>
    <property type="molecule type" value="Genomic_DNA"/>
</dbReference>
<gene>
    <name evidence="4" type="ORF">IW256_001309</name>
</gene>
<dbReference type="GO" id="GO:0046589">
    <property type="term" value="F:ribonuclease T1 activity"/>
    <property type="evidence" value="ECO:0007669"/>
    <property type="project" value="UniProtKB-EC"/>
</dbReference>
<dbReference type="InterPro" id="IPR016191">
    <property type="entry name" value="Ribonuclease/ribotoxin"/>
</dbReference>
<evidence type="ECO:0000256" key="1">
    <source>
        <dbReference type="ARBA" id="ARBA00022722"/>
    </source>
</evidence>
<keyword evidence="2" id="KW-0378">Hydrolase</keyword>
<evidence type="ECO:0000256" key="2">
    <source>
        <dbReference type="ARBA" id="ARBA00022801"/>
    </source>
</evidence>
<comment type="caution">
    <text evidence="4">The sequence shown here is derived from an EMBL/GenBank/DDBJ whole genome shotgun (WGS) entry which is preliminary data.</text>
</comment>
<dbReference type="SUPFAM" id="SSF53933">
    <property type="entry name" value="Microbial ribonucleases"/>
    <property type="match status" value="1"/>
</dbReference>
<dbReference type="InterPro" id="IPR000026">
    <property type="entry name" value="N1-like"/>
</dbReference>
<dbReference type="CDD" id="cd00607">
    <property type="entry name" value="RNase_Sa"/>
    <property type="match status" value="1"/>
</dbReference>
<feature type="signal peptide" evidence="3">
    <location>
        <begin position="1"/>
        <end position="31"/>
    </location>
</feature>
<dbReference type="Proteomes" id="UP000614047">
    <property type="component" value="Unassembled WGS sequence"/>
</dbReference>
<reference evidence="4" key="1">
    <citation type="submission" date="2020-11" db="EMBL/GenBank/DDBJ databases">
        <title>Sequencing the genomes of 1000 actinobacteria strains.</title>
        <authorList>
            <person name="Klenk H.-P."/>
        </authorList>
    </citation>
    <scope>NUCLEOTIDE SEQUENCE</scope>
    <source>
        <strain evidence="4">DSM 43175</strain>
    </source>
</reference>
<dbReference type="GO" id="GO:0016787">
    <property type="term" value="F:hydrolase activity"/>
    <property type="evidence" value="ECO:0007669"/>
    <property type="project" value="UniProtKB-KW"/>
</dbReference>
<dbReference type="Pfam" id="PF00545">
    <property type="entry name" value="Ribonuclease"/>
    <property type="match status" value="1"/>
</dbReference>
<keyword evidence="1" id="KW-0540">Nuclease</keyword>
<proteinExistence type="predicted"/>
<keyword evidence="5" id="KW-1185">Reference proteome</keyword>
<dbReference type="EC" id="4.6.1.24" evidence="4"/>
<evidence type="ECO:0000256" key="3">
    <source>
        <dbReference type="SAM" id="SignalP"/>
    </source>
</evidence>
<feature type="chain" id="PRO_5037871785" evidence="3">
    <location>
        <begin position="32"/>
        <end position="152"/>
    </location>
</feature>
<name>A0A931DGM9_9ACTN</name>
<keyword evidence="4" id="KW-0456">Lyase</keyword>
<evidence type="ECO:0000313" key="5">
    <source>
        <dbReference type="Proteomes" id="UP000614047"/>
    </source>
</evidence>
<dbReference type="RefSeq" id="WP_197010095.1">
    <property type="nucleotide sequence ID" value="NZ_BAABES010000006.1"/>
</dbReference>
<organism evidence="4 5">
    <name type="scientific">Actinomadura viridis</name>
    <dbReference type="NCBI Taxonomy" id="58110"/>
    <lineage>
        <taxon>Bacteria</taxon>
        <taxon>Bacillati</taxon>
        <taxon>Actinomycetota</taxon>
        <taxon>Actinomycetes</taxon>
        <taxon>Streptosporangiales</taxon>
        <taxon>Thermomonosporaceae</taxon>
        <taxon>Actinomadura</taxon>
    </lineage>
</organism>
<sequence>MESPRSHHIVRFLLLVPLLVAGLTAPATAQAAVPSAPAFTGPAATAPVTTAPVTTAIPPICESQLPPQAGDTIALIEQGGPYPYPQDGTVFQNREGLLPDEPSGYYHEYTVKTPGVDHRGARRIVTAGDQGADGMYYTADHYESFSDIDFSC</sequence>
<dbReference type="GO" id="GO:0003723">
    <property type="term" value="F:RNA binding"/>
    <property type="evidence" value="ECO:0007669"/>
    <property type="project" value="InterPro"/>
</dbReference>
<dbReference type="AlphaFoldDB" id="A0A931DGM9"/>
<dbReference type="Gene3D" id="3.10.450.30">
    <property type="entry name" value="Microbial ribonucleases"/>
    <property type="match status" value="1"/>
</dbReference>
<keyword evidence="3" id="KW-0732">Signal</keyword>
<protein>
    <submittedName>
        <fullName evidence="4">Ribonuclease T1</fullName>
        <ecNumber evidence="4">4.6.1.24</ecNumber>
    </submittedName>
</protein>